<name>A0A918GBP5_STRGD</name>
<dbReference type="EMBL" id="BMSL01000002">
    <property type="protein sequence ID" value="GGS27704.1"/>
    <property type="molecule type" value="Genomic_DNA"/>
</dbReference>
<protein>
    <submittedName>
        <fullName evidence="2">Uncharacterized protein</fullName>
    </submittedName>
</protein>
<organism evidence="2 3">
    <name type="scientific">Streptomyces griseoviridis</name>
    <dbReference type="NCBI Taxonomy" id="45398"/>
    <lineage>
        <taxon>Bacteria</taxon>
        <taxon>Bacillati</taxon>
        <taxon>Actinomycetota</taxon>
        <taxon>Actinomycetes</taxon>
        <taxon>Kitasatosporales</taxon>
        <taxon>Streptomycetaceae</taxon>
        <taxon>Streptomyces</taxon>
    </lineage>
</organism>
<evidence type="ECO:0000313" key="3">
    <source>
        <dbReference type="Proteomes" id="UP000653493"/>
    </source>
</evidence>
<sequence length="76" mass="8343">MQDRTGVRRAADVEAAPDGQLGVIAPDVHMRSPCVRLVLRGVVSYRWSVWRQGDEGDAPSDCVQRPTVAAREPIDT</sequence>
<keyword evidence="3" id="KW-1185">Reference proteome</keyword>
<dbReference type="AlphaFoldDB" id="A0A918GBP5"/>
<comment type="caution">
    <text evidence="2">The sequence shown here is derived from an EMBL/GenBank/DDBJ whole genome shotgun (WGS) entry which is preliminary data.</text>
</comment>
<feature type="region of interest" description="Disordered" evidence="1">
    <location>
        <begin position="54"/>
        <end position="76"/>
    </location>
</feature>
<proteinExistence type="predicted"/>
<reference evidence="2" key="2">
    <citation type="submission" date="2020-09" db="EMBL/GenBank/DDBJ databases">
        <authorList>
            <person name="Sun Q."/>
            <person name="Ohkuma M."/>
        </authorList>
    </citation>
    <scope>NUCLEOTIDE SEQUENCE</scope>
    <source>
        <strain evidence="2">JCM 4234</strain>
    </source>
</reference>
<evidence type="ECO:0000313" key="2">
    <source>
        <dbReference type="EMBL" id="GGS27704.1"/>
    </source>
</evidence>
<gene>
    <name evidence="2" type="ORF">GCM10010238_15620</name>
</gene>
<reference evidence="2" key="1">
    <citation type="journal article" date="2014" name="Int. J. Syst. Evol. Microbiol.">
        <title>Complete genome sequence of Corynebacterium casei LMG S-19264T (=DSM 44701T), isolated from a smear-ripened cheese.</title>
        <authorList>
            <consortium name="US DOE Joint Genome Institute (JGI-PGF)"/>
            <person name="Walter F."/>
            <person name="Albersmeier A."/>
            <person name="Kalinowski J."/>
            <person name="Ruckert C."/>
        </authorList>
    </citation>
    <scope>NUCLEOTIDE SEQUENCE</scope>
    <source>
        <strain evidence="2">JCM 4234</strain>
    </source>
</reference>
<accession>A0A918GBP5</accession>
<evidence type="ECO:0000256" key="1">
    <source>
        <dbReference type="SAM" id="MobiDB-lite"/>
    </source>
</evidence>
<dbReference type="Proteomes" id="UP000653493">
    <property type="component" value="Unassembled WGS sequence"/>
</dbReference>